<accession>A0ABP5MZQ5</accession>
<dbReference type="RefSeq" id="WP_346058425.1">
    <property type="nucleotide sequence ID" value="NZ_BAAAOP010000012.1"/>
</dbReference>
<proteinExistence type="predicted"/>
<dbReference type="Proteomes" id="UP001501084">
    <property type="component" value="Unassembled WGS sequence"/>
</dbReference>
<evidence type="ECO:0000256" key="2">
    <source>
        <dbReference type="SAM" id="SignalP"/>
    </source>
</evidence>
<feature type="domain" description="D-alanyl-D-alanine carboxypeptidase-like core" evidence="3">
    <location>
        <begin position="111"/>
        <end position="236"/>
    </location>
</feature>
<dbReference type="SUPFAM" id="SSF55166">
    <property type="entry name" value="Hedgehog/DD-peptidase"/>
    <property type="match status" value="1"/>
</dbReference>
<organism evidence="4 5">
    <name type="scientific">Leucobacter alluvii</name>
    <dbReference type="NCBI Taxonomy" id="340321"/>
    <lineage>
        <taxon>Bacteria</taxon>
        <taxon>Bacillati</taxon>
        <taxon>Actinomycetota</taxon>
        <taxon>Actinomycetes</taxon>
        <taxon>Micrococcales</taxon>
        <taxon>Microbacteriaceae</taxon>
        <taxon>Leucobacter</taxon>
    </lineage>
</organism>
<keyword evidence="5" id="KW-1185">Reference proteome</keyword>
<evidence type="ECO:0000256" key="1">
    <source>
        <dbReference type="SAM" id="MobiDB-lite"/>
    </source>
</evidence>
<reference evidence="5" key="1">
    <citation type="journal article" date="2019" name="Int. J. Syst. Evol. Microbiol.">
        <title>The Global Catalogue of Microorganisms (GCM) 10K type strain sequencing project: providing services to taxonomists for standard genome sequencing and annotation.</title>
        <authorList>
            <consortium name="The Broad Institute Genomics Platform"/>
            <consortium name="The Broad Institute Genome Sequencing Center for Infectious Disease"/>
            <person name="Wu L."/>
            <person name="Ma J."/>
        </authorList>
    </citation>
    <scope>NUCLEOTIDE SEQUENCE [LARGE SCALE GENOMIC DNA]</scope>
    <source>
        <strain evidence="5">JCM 14919</strain>
    </source>
</reference>
<dbReference type="CDD" id="cd14852">
    <property type="entry name" value="LD-carboxypeptidase"/>
    <property type="match status" value="1"/>
</dbReference>
<comment type="caution">
    <text evidence="4">The sequence shown here is derived from an EMBL/GenBank/DDBJ whole genome shotgun (WGS) entry which is preliminary data.</text>
</comment>
<evidence type="ECO:0000313" key="5">
    <source>
        <dbReference type="Proteomes" id="UP001501084"/>
    </source>
</evidence>
<dbReference type="PANTHER" id="PTHR34385">
    <property type="entry name" value="D-ALANYL-D-ALANINE CARBOXYPEPTIDASE"/>
    <property type="match status" value="1"/>
</dbReference>
<dbReference type="PROSITE" id="PS51257">
    <property type="entry name" value="PROKAR_LIPOPROTEIN"/>
    <property type="match status" value="1"/>
</dbReference>
<gene>
    <name evidence="4" type="ORF">GCM10009786_23690</name>
</gene>
<protein>
    <recommendedName>
        <fullName evidence="3">D-alanyl-D-alanine carboxypeptidase-like core domain-containing protein</fullName>
    </recommendedName>
</protein>
<dbReference type="Pfam" id="PF02557">
    <property type="entry name" value="VanY"/>
    <property type="match status" value="1"/>
</dbReference>
<feature type="region of interest" description="Disordered" evidence="1">
    <location>
        <begin position="27"/>
        <end position="67"/>
    </location>
</feature>
<dbReference type="Gene3D" id="3.30.1380.10">
    <property type="match status" value="1"/>
</dbReference>
<dbReference type="InterPro" id="IPR009045">
    <property type="entry name" value="Zn_M74/Hedgehog-like"/>
</dbReference>
<dbReference type="InterPro" id="IPR052179">
    <property type="entry name" value="DD-CPase-like"/>
</dbReference>
<keyword evidence="2" id="KW-0732">Signal</keyword>
<dbReference type="InterPro" id="IPR003709">
    <property type="entry name" value="VanY-like_core_dom"/>
</dbReference>
<feature type="chain" id="PRO_5046888829" description="D-alanyl-D-alanine carboxypeptidase-like core domain-containing protein" evidence="2">
    <location>
        <begin position="24"/>
        <end position="265"/>
    </location>
</feature>
<evidence type="ECO:0000259" key="3">
    <source>
        <dbReference type="Pfam" id="PF02557"/>
    </source>
</evidence>
<dbReference type="EMBL" id="BAAAOP010000012">
    <property type="protein sequence ID" value="GAA2189659.1"/>
    <property type="molecule type" value="Genomic_DNA"/>
</dbReference>
<sequence>MAPRQFSTVLAVLSISAAAIALAGCAPEPERSPQTDTGDSPAPTASREPSADGSGAPESAASEFDASAHSLDDPASIWVVTNKTRPLQPIDFAPDDLVMPAGVENEFAQPLREPAARAVESLVAAAASAGIDVRIISAYRDYATQVALYDGYVSRDGADAADTYSARPGHSEHQTGLVVDFDDHGECYLAGCFGDTPAGVWLAEHAAEHGFIVRYPDGKQDVTGFMPEPWHFRYVGTELAAEMRESGVTTLEEFFGLPSAPRYVP</sequence>
<dbReference type="InterPro" id="IPR058193">
    <property type="entry name" value="VanY/YodJ_core_dom"/>
</dbReference>
<evidence type="ECO:0000313" key="4">
    <source>
        <dbReference type="EMBL" id="GAA2189659.1"/>
    </source>
</evidence>
<name>A0ABP5MZQ5_9MICO</name>
<feature type="signal peptide" evidence="2">
    <location>
        <begin position="1"/>
        <end position="23"/>
    </location>
</feature>
<dbReference type="PANTHER" id="PTHR34385:SF1">
    <property type="entry name" value="PEPTIDOGLYCAN L-ALANYL-D-GLUTAMATE ENDOPEPTIDASE CWLK"/>
    <property type="match status" value="1"/>
</dbReference>